<dbReference type="AlphaFoldDB" id="A0AB39UXD4"/>
<name>A0AB39UXD4_9GAMM</name>
<sequence>MLWPSGWIWVAGAAVNGWVTNWLALTLNFRPLAPVKVLGVTLQGDFLRRQPEVAERWADYVAQHVLTLDTIARYMVYGRYGDRTQAIISRHVKPILDEAGVIRWTMQVAVGTTGYVELKEAVRHKAVDLAEEPFRDKPFREATAQRISERLSRLLRSLPPEAFQRILLPAFQSEQWLLMLAGALAGTVVGGLQAWII</sequence>
<proteinExistence type="predicted"/>
<evidence type="ECO:0008006" key="3">
    <source>
        <dbReference type="Google" id="ProtNLM"/>
    </source>
</evidence>
<reference evidence="2" key="1">
    <citation type="submission" date="2024-05" db="EMBL/GenBank/DDBJ databases">
        <title>Genome sequencing of novel strain.</title>
        <authorList>
            <person name="Ganbat D."/>
            <person name="Ganbat S."/>
            <person name="Lee S.-J."/>
        </authorList>
    </citation>
    <scope>NUCLEOTIDE SEQUENCE</scope>
    <source>
        <strain evidence="2">SMD15-11</strain>
    </source>
</reference>
<dbReference type="EMBL" id="CP154858">
    <property type="protein sequence ID" value="XDT72941.1"/>
    <property type="molecule type" value="Genomic_DNA"/>
</dbReference>
<gene>
    <name evidence="2" type="ORF">AAIA72_02840</name>
</gene>
<keyword evidence="1" id="KW-0812">Transmembrane</keyword>
<dbReference type="PANTHER" id="PTHR35791:SF1">
    <property type="entry name" value="UPF0754 MEMBRANE PROTEIN YHEB"/>
    <property type="match status" value="1"/>
</dbReference>
<evidence type="ECO:0000313" key="2">
    <source>
        <dbReference type="EMBL" id="XDT72941.1"/>
    </source>
</evidence>
<keyword evidence="1" id="KW-1133">Transmembrane helix</keyword>
<evidence type="ECO:0000256" key="1">
    <source>
        <dbReference type="SAM" id="Phobius"/>
    </source>
</evidence>
<dbReference type="PANTHER" id="PTHR35791">
    <property type="entry name" value="UPF0754 MEMBRANE PROTEIN YHEB"/>
    <property type="match status" value="1"/>
</dbReference>
<keyword evidence="1" id="KW-0472">Membrane</keyword>
<organism evidence="2">
    <name type="scientific">Thermohahella caldifontis</name>
    <dbReference type="NCBI Taxonomy" id="3142973"/>
    <lineage>
        <taxon>Bacteria</taxon>
        <taxon>Pseudomonadati</taxon>
        <taxon>Pseudomonadota</taxon>
        <taxon>Gammaproteobacteria</taxon>
        <taxon>Oceanospirillales</taxon>
        <taxon>Hahellaceae</taxon>
        <taxon>Thermohahella</taxon>
    </lineage>
</organism>
<accession>A0AB39UXD4</accession>
<protein>
    <recommendedName>
        <fullName evidence="3">DUF445 family protein</fullName>
    </recommendedName>
</protein>
<dbReference type="RefSeq" id="WP_369601942.1">
    <property type="nucleotide sequence ID" value="NZ_CP154858.1"/>
</dbReference>
<dbReference type="KEGG" id="tcd:AAIA72_02840"/>
<feature type="transmembrane region" description="Helical" evidence="1">
    <location>
        <begin position="6"/>
        <end position="27"/>
    </location>
</feature>